<protein>
    <recommendedName>
        <fullName evidence="1">ShKT domain-containing protein</fullName>
    </recommendedName>
</protein>
<dbReference type="SUPFAM" id="SSF56601">
    <property type="entry name" value="beta-lactamase/transpeptidase-like"/>
    <property type="match status" value="1"/>
</dbReference>
<feature type="domain" description="ShKT" evidence="1">
    <location>
        <begin position="191"/>
        <end position="225"/>
    </location>
</feature>
<evidence type="ECO:0000259" key="1">
    <source>
        <dbReference type="PROSITE" id="PS51670"/>
    </source>
</evidence>
<dbReference type="HOGENOM" id="CLU_559517_0_0_1"/>
<dbReference type="Gene3D" id="3.40.710.10">
    <property type="entry name" value="DD-peptidase/beta-lactamase superfamily"/>
    <property type="match status" value="2"/>
</dbReference>
<accession>A0A0D3JCS0</accession>
<dbReference type="PANTHER" id="PTHR43283">
    <property type="entry name" value="BETA-LACTAMASE-RELATED"/>
    <property type="match status" value="1"/>
</dbReference>
<dbReference type="GeneID" id="17266851"/>
<name>A0A0D3JCS0_EMIH1</name>
<dbReference type="OMA" id="CARWALA"/>
<dbReference type="Proteomes" id="UP000013827">
    <property type="component" value="Unassembled WGS sequence"/>
</dbReference>
<dbReference type="InterPro" id="IPR001466">
    <property type="entry name" value="Beta-lactam-related"/>
</dbReference>
<evidence type="ECO:0000313" key="3">
    <source>
        <dbReference type="Proteomes" id="UP000013827"/>
    </source>
</evidence>
<keyword evidence="3" id="KW-1185">Reference proteome</keyword>
<dbReference type="AlphaFoldDB" id="A0A0D3JCS0"/>
<organism evidence="2 3">
    <name type="scientific">Emiliania huxleyi (strain CCMP1516)</name>
    <dbReference type="NCBI Taxonomy" id="280463"/>
    <lineage>
        <taxon>Eukaryota</taxon>
        <taxon>Haptista</taxon>
        <taxon>Haptophyta</taxon>
        <taxon>Prymnesiophyceae</taxon>
        <taxon>Isochrysidales</taxon>
        <taxon>Noelaerhabdaceae</taxon>
        <taxon>Emiliania</taxon>
    </lineage>
</organism>
<reference evidence="3" key="1">
    <citation type="journal article" date="2013" name="Nature">
        <title>Pan genome of the phytoplankton Emiliania underpins its global distribution.</title>
        <authorList>
            <person name="Read B.A."/>
            <person name="Kegel J."/>
            <person name="Klute M.J."/>
            <person name="Kuo A."/>
            <person name="Lefebvre S.C."/>
            <person name="Maumus F."/>
            <person name="Mayer C."/>
            <person name="Miller J."/>
            <person name="Monier A."/>
            <person name="Salamov A."/>
            <person name="Young J."/>
            <person name="Aguilar M."/>
            <person name="Claverie J.M."/>
            <person name="Frickenhaus S."/>
            <person name="Gonzalez K."/>
            <person name="Herman E.K."/>
            <person name="Lin Y.C."/>
            <person name="Napier J."/>
            <person name="Ogata H."/>
            <person name="Sarno A.F."/>
            <person name="Shmutz J."/>
            <person name="Schroeder D."/>
            <person name="de Vargas C."/>
            <person name="Verret F."/>
            <person name="von Dassow P."/>
            <person name="Valentin K."/>
            <person name="Van de Peer Y."/>
            <person name="Wheeler G."/>
            <person name="Dacks J.B."/>
            <person name="Delwiche C.F."/>
            <person name="Dyhrman S.T."/>
            <person name="Glockner G."/>
            <person name="John U."/>
            <person name="Richards T."/>
            <person name="Worden A.Z."/>
            <person name="Zhang X."/>
            <person name="Grigoriev I.V."/>
            <person name="Allen A.E."/>
            <person name="Bidle K."/>
            <person name="Borodovsky M."/>
            <person name="Bowler C."/>
            <person name="Brownlee C."/>
            <person name="Cock J.M."/>
            <person name="Elias M."/>
            <person name="Gladyshev V.N."/>
            <person name="Groth M."/>
            <person name="Guda C."/>
            <person name="Hadaegh A."/>
            <person name="Iglesias-Rodriguez M.D."/>
            <person name="Jenkins J."/>
            <person name="Jones B.M."/>
            <person name="Lawson T."/>
            <person name="Leese F."/>
            <person name="Lindquist E."/>
            <person name="Lobanov A."/>
            <person name="Lomsadze A."/>
            <person name="Malik S.B."/>
            <person name="Marsh M.E."/>
            <person name="Mackinder L."/>
            <person name="Mock T."/>
            <person name="Mueller-Roeber B."/>
            <person name="Pagarete A."/>
            <person name="Parker M."/>
            <person name="Probert I."/>
            <person name="Quesneville H."/>
            <person name="Raines C."/>
            <person name="Rensing S.A."/>
            <person name="Riano-Pachon D.M."/>
            <person name="Richier S."/>
            <person name="Rokitta S."/>
            <person name="Shiraiwa Y."/>
            <person name="Soanes D.M."/>
            <person name="van der Giezen M."/>
            <person name="Wahlund T.M."/>
            <person name="Williams B."/>
            <person name="Wilson W."/>
            <person name="Wolfe G."/>
            <person name="Wurch L.L."/>
        </authorList>
    </citation>
    <scope>NUCLEOTIDE SEQUENCE</scope>
</reference>
<dbReference type="RefSeq" id="XP_005773734.1">
    <property type="nucleotide sequence ID" value="XM_005773677.1"/>
</dbReference>
<dbReference type="Pfam" id="PF01549">
    <property type="entry name" value="ShK"/>
    <property type="match status" value="1"/>
</dbReference>
<sequence>MPTLEEALRRIHLELHRDADRHNLTDPHSLGPAAVSCVAADGEGSVAEVLSLSVGGWPGGIETGIAIRSLSKMIISAAFLALVERGSTPLTMASTLSQFVPECAGSSLAHANASSLLSMRSALDNRLNAAWQSVAGMDDHAAFPPVCDSLGLSPYECAATVVCPAYPAVAEAAPVLPAQLRGALDAEGSTCKDTHQSCARWALAGECRANPSYMLPACGAACGACRRGSQHTAASLGDRAWWQRADDSSPRLGPTHRCRYDNFGPSLVDAMVESATGRPLWQHSLDLVAAPLGLAAMTRCMATEAGGGRGRGASETTVSWAASNGLFGSAKDLSLFVALLANGGVQRGKRVLGAAAVREMASDLNDDGLECQGTDTLGLGGKCVAEEWWGWGSTYGARVLLLPQRPASLEDAGQAQAPELPSGERERLGGRQHEYAHTQALALRALAGATAEAAAGAEWACVAGATISADAVERALAAVRERRPGAKR</sequence>
<dbReference type="Pfam" id="PF00144">
    <property type="entry name" value="Beta-lactamase"/>
    <property type="match status" value="1"/>
</dbReference>
<dbReference type="EnsemblProtists" id="EOD21305">
    <property type="protein sequence ID" value="EOD21305"/>
    <property type="gene ID" value="EMIHUDRAFT_458398"/>
</dbReference>
<dbReference type="InterPro" id="IPR012338">
    <property type="entry name" value="Beta-lactam/transpept-like"/>
</dbReference>
<dbReference type="InterPro" id="IPR050789">
    <property type="entry name" value="Diverse_Enzym_Activities"/>
</dbReference>
<dbReference type="KEGG" id="ehx:EMIHUDRAFT_458398"/>
<dbReference type="PROSITE" id="PS51670">
    <property type="entry name" value="SHKT"/>
    <property type="match status" value="1"/>
</dbReference>
<evidence type="ECO:0000313" key="2">
    <source>
        <dbReference type="EnsemblProtists" id="EOD21305"/>
    </source>
</evidence>
<proteinExistence type="predicted"/>
<dbReference type="PaxDb" id="2903-EOD21305"/>
<dbReference type="SMART" id="SM00254">
    <property type="entry name" value="ShKT"/>
    <property type="match status" value="1"/>
</dbReference>
<reference evidence="2" key="2">
    <citation type="submission" date="2024-10" db="UniProtKB">
        <authorList>
            <consortium name="EnsemblProtists"/>
        </authorList>
    </citation>
    <scope>IDENTIFICATION</scope>
</reference>
<dbReference type="InterPro" id="IPR003582">
    <property type="entry name" value="ShKT_dom"/>
</dbReference>